<gene>
    <name evidence="1" type="ORF">B4167_3610</name>
</gene>
<proteinExistence type="predicted"/>
<dbReference type="EMBL" id="JXLU01000124">
    <property type="protein sequence ID" value="KIO71548.1"/>
    <property type="molecule type" value="Genomic_DNA"/>
</dbReference>
<organism evidence="1 2">
    <name type="scientific">Caldibacillus thermoamylovorans</name>
    <dbReference type="NCBI Taxonomy" id="35841"/>
    <lineage>
        <taxon>Bacteria</taxon>
        <taxon>Bacillati</taxon>
        <taxon>Bacillota</taxon>
        <taxon>Bacilli</taxon>
        <taxon>Bacillales</taxon>
        <taxon>Bacillaceae</taxon>
        <taxon>Caldibacillus</taxon>
    </lineage>
</organism>
<dbReference type="Proteomes" id="UP000032076">
    <property type="component" value="Unassembled WGS sequence"/>
</dbReference>
<comment type="caution">
    <text evidence="1">The sequence shown here is derived from an EMBL/GenBank/DDBJ whole genome shotgun (WGS) entry which is preliminary data.</text>
</comment>
<evidence type="ECO:0000313" key="1">
    <source>
        <dbReference type="EMBL" id="KIO71548.1"/>
    </source>
</evidence>
<sequence length="86" mass="9782">MMTVINIEKVEFDESKIGEKSSVDIQFIVNGHSGTAKVEIDKNLKLKAIYDFKIEKDNNNELKNAGAMYFLARALQSRFQTLAKNK</sequence>
<reference evidence="1 2" key="1">
    <citation type="submission" date="2015-01" db="EMBL/GenBank/DDBJ databases">
        <title>Draft Genome Sequences of Four Bacillus thermoamylovorans Strains, Isolated From Food Products.</title>
        <authorList>
            <person name="Krawcyk A.O."/>
            <person name="Berendsen E.M."/>
            <person name="Eijlander R.T."/>
            <person name="de Jong A."/>
            <person name="Wells-Bennik M."/>
            <person name="Kuipers O.P."/>
        </authorList>
    </citation>
    <scope>NUCLEOTIDE SEQUENCE [LARGE SCALE GENOMIC DNA]</scope>
    <source>
        <strain evidence="1 2">B4167</strain>
    </source>
</reference>
<name>A0ABD4A3K6_9BACI</name>
<evidence type="ECO:0000313" key="2">
    <source>
        <dbReference type="Proteomes" id="UP000032076"/>
    </source>
</evidence>
<accession>A0ABD4A3K6</accession>
<dbReference type="AlphaFoldDB" id="A0ABD4A3K6"/>
<protein>
    <submittedName>
        <fullName evidence="1">Uncharacterized protein</fullName>
    </submittedName>
</protein>